<dbReference type="GO" id="GO:0003824">
    <property type="term" value="F:catalytic activity"/>
    <property type="evidence" value="ECO:0007669"/>
    <property type="project" value="InterPro"/>
</dbReference>
<dbReference type="Proteomes" id="UP000030013">
    <property type="component" value="Unassembled WGS sequence"/>
</dbReference>
<dbReference type="PANTHER" id="PTHR43194">
    <property type="entry name" value="HYDROLASE ALPHA/BETA FOLD FAMILY"/>
    <property type="match status" value="1"/>
</dbReference>
<dbReference type="RefSeq" id="WP_052113054.1">
    <property type="nucleotide sequence ID" value="NZ_AVPL01000044.1"/>
</dbReference>
<dbReference type="InterPro" id="IPR029058">
    <property type="entry name" value="AB_hydrolase_fold"/>
</dbReference>
<organism evidence="2 3">
    <name type="scientific">Knoellia aerolata DSM 18566</name>
    <dbReference type="NCBI Taxonomy" id="1385519"/>
    <lineage>
        <taxon>Bacteria</taxon>
        <taxon>Bacillati</taxon>
        <taxon>Actinomycetota</taxon>
        <taxon>Actinomycetes</taxon>
        <taxon>Micrococcales</taxon>
        <taxon>Intrasporangiaceae</taxon>
        <taxon>Knoellia</taxon>
    </lineage>
</organism>
<evidence type="ECO:0000313" key="2">
    <source>
        <dbReference type="EMBL" id="KGN40353.1"/>
    </source>
</evidence>
<dbReference type="PRINTS" id="PR00412">
    <property type="entry name" value="EPOXHYDRLASE"/>
</dbReference>
<protein>
    <recommendedName>
        <fullName evidence="1">AB hydrolase-1 domain-containing protein</fullName>
    </recommendedName>
</protein>
<accession>A0A0A0JT64</accession>
<feature type="domain" description="AB hydrolase-1" evidence="1">
    <location>
        <begin position="73"/>
        <end position="300"/>
    </location>
</feature>
<dbReference type="SUPFAM" id="SSF53474">
    <property type="entry name" value="alpha/beta-Hydrolases"/>
    <property type="match status" value="1"/>
</dbReference>
<dbReference type="OrthoDB" id="63519at2"/>
<evidence type="ECO:0000259" key="1">
    <source>
        <dbReference type="Pfam" id="PF12697"/>
    </source>
</evidence>
<sequence>MTEQLSGPRVRSHPSALHERYVRMVRAAGAEGRFIRAGSARVHVIEAGDGPVTVHLHANNTSSLSHLMLLEHLTAVRSVLVDRPGFGLSEPVDVPRASFRDTAVRFVDEVLDSLRVDSAVLVGASGGGSWAVWYALARPERVRGLVLLGSVPLMPGSRIPVPIRLLATPVVGTLLSRTVRPNRRMVSRLMSSMGEGETIRRHPDLLDSLVDAARDPLAVAANGAEFRALLSPIGPRPAARIRADDLRRLAVPTLMVGGTHDPVLPVTQARAVAALIPDARLELLPAGHVPQLGNPQRVAALVERFTLSVAHPTDRDVVARLDDRLLRKETHG</sequence>
<keyword evidence="3" id="KW-1185">Reference proteome</keyword>
<comment type="caution">
    <text evidence="2">The sequence shown here is derived from an EMBL/GenBank/DDBJ whole genome shotgun (WGS) entry which is preliminary data.</text>
</comment>
<dbReference type="InterPro" id="IPR000639">
    <property type="entry name" value="Epox_hydrolase-like"/>
</dbReference>
<dbReference type="PRINTS" id="PR00111">
    <property type="entry name" value="ABHYDROLASE"/>
</dbReference>
<evidence type="ECO:0000313" key="3">
    <source>
        <dbReference type="Proteomes" id="UP000030013"/>
    </source>
</evidence>
<reference evidence="2 3" key="1">
    <citation type="submission" date="2013-08" db="EMBL/GenBank/DDBJ databases">
        <title>The genome sequence of Knoellia aerolata.</title>
        <authorList>
            <person name="Zhu W."/>
            <person name="Wang G."/>
        </authorList>
    </citation>
    <scope>NUCLEOTIDE SEQUENCE [LARGE SCALE GENOMIC DNA]</scope>
    <source>
        <strain evidence="2 3">DSM 18566</strain>
    </source>
</reference>
<dbReference type="EMBL" id="AVPL01000044">
    <property type="protein sequence ID" value="KGN40353.1"/>
    <property type="molecule type" value="Genomic_DNA"/>
</dbReference>
<dbReference type="STRING" id="1385519.N801_14770"/>
<dbReference type="Gene3D" id="3.40.50.1820">
    <property type="entry name" value="alpha/beta hydrolase"/>
    <property type="match status" value="1"/>
</dbReference>
<name>A0A0A0JT64_9MICO</name>
<dbReference type="AlphaFoldDB" id="A0A0A0JT64"/>
<dbReference type="PANTHER" id="PTHR43194:SF2">
    <property type="entry name" value="PEROXISOMAL MEMBRANE PROTEIN LPX1"/>
    <property type="match status" value="1"/>
</dbReference>
<dbReference type="Pfam" id="PF12697">
    <property type="entry name" value="Abhydrolase_6"/>
    <property type="match status" value="1"/>
</dbReference>
<dbReference type="eggNOG" id="COG2267">
    <property type="taxonomic scope" value="Bacteria"/>
</dbReference>
<dbReference type="InterPro" id="IPR000073">
    <property type="entry name" value="AB_hydrolase_1"/>
</dbReference>
<proteinExistence type="predicted"/>
<dbReference type="InterPro" id="IPR050228">
    <property type="entry name" value="Carboxylesterase_BioH"/>
</dbReference>
<gene>
    <name evidence="2" type="ORF">N801_14770</name>
</gene>